<reference evidence="1 2" key="1">
    <citation type="submission" date="2020-08" db="EMBL/GenBank/DDBJ databases">
        <title>A Genomic Blueprint of the Chicken Gut Microbiome.</title>
        <authorList>
            <person name="Gilroy R."/>
            <person name="Ravi A."/>
            <person name="Getino M."/>
            <person name="Pursley I."/>
            <person name="Horton D.L."/>
            <person name="Alikhan N.-F."/>
            <person name="Baker D."/>
            <person name="Gharbi K."/>
            <person name="Hall N."/>
            <person name="Watson M."/>
            <person name="Adriaenssens E.M."/>
            <person name="Foster-Nyarko E."/>
            <person name="Jarju S."/>
            <person name="Secka A."/>
            <person name="Antonio M."/>
            <person name="Oren A."/>
            <person name="Chaudhuri R."/>
            <person name="La Ragione R.M."/>
            <person name="Hildebrand F."/>
            <person name="Pallen M.J."/>
        </authorList>
    </citation>
    <scope>NUCLEOTIDE SEQUENCE [LARGE SCALE GENOMIC DNA]</scope>
    <source>
        <strain evidence="1 2">Sa4CUA1</strain>
    </source>
</reference>
<comment type="caution">
    <text evidence="1">The sequence shown here is derived from an EMBL/GenBank/DDBJ whole genome shotgun (WGS) entry which is preliminary data.</text>
</comment>
<dbReference type="EMBL" id="JACSQQ010000005">
    <property type="protein sequence ID" value="MBD7949595.1"/>
    <property type="molecule type" value="Genomic_DNA"/>
</dbReference>
<evidence type="ECO:0000313" key="2">
    <source>
        <dbReference type="Proteomes" id="UP000641803"/>
    </source>
</evidence>
<name>A0ABR8RP90_9CELL</name>
<accession>A0ABR8RP90</accession>
<keyword evidence="2" id="KW-1185">Reference proteome</keyword>
<dbReference type="RefSeq" id="WP_191795003.1">
    <property type="nucleotide sequence ID" value="NZ_JACSQQ010000005.1"/>
</dbReference>
<dbReference type="Proteomes" id="UP000641803">
    <property type="component" value="Unassembled WGS sequence"/>
</dbReference>
<sequence>MPLYKARQGKDEKGGVIYGAPFAYEPKNPDGPAAENAAAKVEAGLWVEVEPAEKPLEKRTAGDLKAYATERDIDLGEAKTKVEILAAILAAEPKQD</sequence>
<evidence type="ECO:0000313" key="1">
    <source>
        <dbReference type="EMBL" id="MBD7949595.1"/>
    </source>
</evidence>
<proteinExistence type="predicted"/>
<organism evidence="1 2">
    <name type="scientific">Oerskovia rustica</name>
    <dbReference type="NCBI Taxonomy" id="2762237"/>
    <lineage>
        <taxon>Bacteria</taxon>
        <taxon>Bacillati</taxon>
        <taxon>Actinomycetota</taxon>
        <taxon>Actinomycetes</taxon>
        <taxon>Micrococcales</taxon>
        <taxon>Cellulomonadaceae</taxon>
        <taxon>Oerskovia</taxon>
    </lineage>
</organism>
<gene>
    <name evidence="1" type="ORF">H9652_04120</name>
</gene>
<protein>
    <submittedName>
        <fullName evidence="1">Uncharacterized protein</fullName>
    </submittedName>
</protein>